<gene>
    <name evidence="3" type="ORF">GCM10023353_27090</name>
</gene>
<evidence type="ECO:0000313" key="3">
    <source>
        <dbReference type="EMBL" id="GAA4818502.1"/>
    </source>
</evidence>
<dbReference type="InterPro" id="IPR050963">
    <property type="entry name" value="Sirohydro_Cobaltochel/CbiX"/>
</dbReference>
<keyword evidence="2" id="KW-0456">Lyase</keyword>
<dbReference type="Pfam" id="PF01903">
    <property type="entry name" value="CbiX"/>
    <property type="match status" value="2"/>
</dbReference>
<dbReference type="SUPFAM" id="SSF53800">
    <property type="entry name" value="Chelatase"/>
    <property type="match status" value="1"/>
</dbReference>
<evidence type="ECO:0000256" key="2">
    <source>
        <dbReference type="ARBA" id="ARBA00023239"/>
    </source>
</evidence>
<dbReference type="EMBL" id="BAABKQ010000001">
    <property type="protein sequence ID" value="GAA4818502.1"/>
    <property type="molecule type" value="Genomic_DNA"/>
</dbReference>
<evidence type="ECO:0000313" key="4">
    <source>
        <dbReference type="Proteomes" id="UP001500839"/>
    </source>
</evidence>
<keyword evidence="1" id="KW-0479">Metal-binding</keyword>
<comment type="caution">
    <text evidence="3">The sequence shown here is derived from an EMBL/GenBank/DDBJ whole genome shotgun (WGS) entry which is preliminary data.</text>
</comment>
<protein>
    <submittedName>
        <fullName evidence="3">Sirohydrochlorin chelatase</fullName>
    </submittedName>
</protein>
<dbReference type="CDD" id="cd03416">
    <property type="entry name" value="CbiX_SirB_N"/>
    <property type="match status" value="1"/>
</dbReference>
<dbReference type="InterPro" id="IPR002762">
    <property type="entry name" value="CbiX-like"/>
</dbReference>
<evidence type="ECO:0000256" key="1">
    <source>
        <dbReference type="ARBA" id="ARBA00022723"/>
    </source>
</evidence>
<accession>A0ABP9CZW6</accession>
<name>A0ABP9CZW6_9ACTN</name>
<dbReference type="Proteomes" id="UP001500839">
    <property type="component" value="Unassembled WGS sequence"/>
</dbReference>
<dbReference type="RefSeq" id="WP_200173069.1">
    <property type="nucleotide sequence ID" value="NZ_BAABKQ010000001.1"/>
</dbReference>
<reference evidence="4" key="1">
    <citation type="journal article" date="2019" name="Int. J. Syst. Evol. Microbiol.">
        <title>The Global Catalogue of Microorganisms (GCM) 10K type strain sequencing project: providing services to taxonomists for standard genome sequencing and annotation.</title>
        <authorList>
            <consortium name="The Broad Institute Genomics Platform"/>
            <consortium name="The Broad Institute Genome Sequencing Center for Infectious Disease"/>
            <person name="Wu L."/>
            <person name="Ma J."/>
        </authorList>
    </citation>
    <scope>NUCLEOTIDE SEQUENCE [LARGE SCALE GENOMIC DNA]</scope>
    <source>
        <strain evidence="4">JCM 18542</strain>
    </source>
</reference>
<proteinExistence type="predicted"/>
<dbReference type="Gene3D" id="3.40.50.1400">
    <property type="match status" value="2"/>
</dbReference>
<organism evidence="3 4">
    <name type="scientific">Tomitella cavernea</name>
    <dbReference type="NCBI Taxonomy" id="1387982"/>
    <lineage>
        <taxon>Bacteria</taxon>
        <taxon>Bacillati</taxon>
        <taxon>Actinomycetota</taxon>
        <taxon>Actinomycetes</taxon>
        <taxon>Mycobacteriales</taxon>
        <taxon>Tomitella</taxon>
    </lineage>
</organism>
<keyword evidence="4" id="KW-1185">Reference proteome</keyword>
<sequence length="266" mass="26845">MNGAGPAGGPAPNGPPLIAVAHGSRDPRSAQTIHAIVDALRATVPGIEVHVAFLDLSVPSLGDVVETVARAGHGRAVVVPLLLGSAYHSRVDLPALVAAASALRPGLDLIQAPVLGDDERLVAAARDRIVGAGAAVDDPSVGVALSAVGSSSEEANAVIRALAARVCAGTAWHGARACFAAATDPTVEATIADLRARGARRIVVGSWFLAPGLLTGRVRRRALTADPAALIADPIGPHALVPQVIVDRYRWAAATAAGRTPRTAAA</sequence>
<dbReference type="PANTHER" id="PTHR33542">
    <property type="entry name" value="SIROHYDROCHLORIN FERROCHELATASE, CHLOROPLASTIC"/>
    <property type="match status" value="1"/>
</dbReference>
<dbReference type="PANTHER" id="PTHR33542:SF5">
    <property type="entry name" value="FERROCHELATASE CHE1"/>
    <property type="match status" value="1"/>
</dbReference>